<dbReference type="InParanoid" id="C5K709"/>
<dbReference type="EMBL" id="GG671073">
    <property type="protein sequence ID" value="EER19734.1"/>
    <property type="molecule type" value="Genomic_DNA"/>
</dbReference>
<dbReference type="RefSeq" id="XP_002787938.1">
    <property type="nucleotide sequence ID" value="XM_002787892.1"/>
</dbReference>
<proteinExistence type="predicted"/>
<accession>C5K709</accession>
<dbReference type="GeneID" id="9057896"/>
<keyword evidence="2" id="KW-1185">Reference proteome</keyword>
<dbReference type="Proteomes" id="UP000007800">
    <property type="component" value="Unassembled WGS sequence"/>
</dbReference>
<dbReference type="AlphaFoldDB" id="C5K709"/>
<evidence type="ECO:0000313" key="1">
    <source>
        <dbReference type="EMBL" id="EER19734.1"/>
    </source>
</evidence>
<sequence>MTSMQSHDDSIIIPYDNLRKKIQAVVGDPPAKELVFDGTLSENYLQWRVAILEKLNKFDDAPNRIQAEAVAACVISRHP</sequence>
<organism evidence="2">
    <name type="scientific">Perkinsus marinus (strain ATCC 50983 / TXsc)</name>
    <dbReference type="NCBI Taxonomy" id="423536"/>
    <lineage>
        <taxon>Eukaryota</taxon>
        <taxon>Sar</taxon>
        <taxon>Alveolata</taxon>
        <taxon>Perkinsozoa</taxon>
        <taxon>Perkinsea</taxon>
        <taxon>Perkinsida</taxon>
        <taxon>Perkinsidae</taxon>
        <taxon>Perkinsus</taxon>
    </lineage>
</organism>
<gene>
    <name evidence="1" type="ORF">Pmar_PMAR025010</name>
</gene>
<name>C5K709_PERM5</name>
<protein>
    <submittedName>
        <fullName evidence="1">Uncharacterized protein</fullName>
    </submittedName>
</protein>
<evidence type="ECO:0000313" key="2">
    <source>
        <dbReference type="Proteomes" id="UP000007800"/>
    </source>
</evidence>
<dbReference type="OrthoDB" id="447734at2759"/>
<reference evidence="1 2" key="1">
    <citation type="submission" date="2008-07" db="EMBL/GenBank/DDBJ databases">
        <authorList>
            <person name="El-Sayed N."/>
            <person name="Caler E."/>
            <person name="Inman J."/>
            <person name="Amedeo P."/>
            <person name="Hass B."/>
            <person name="Wortman J."/>
        </authorList>
    </citation>
    <scope>NUCLEOTIDE SEQUENCE [LARGE SCALE GENOMIC DNA]</scope>
    <source>
        <strain evidence="2">ATCC 50983 / TXsc</strain>
    </source>
</reference>